<keyword evidence="1" id="KW-0121">Carboxypeptidase</keyword>
<keyword evidence="1" id="KW-0645">Protease</keyword>
<gene>
    <name evidence="1" type="ORF">MNBD_GAMMA02-1134</name>
</gene>
<organism evidence="1">
    <name type="scientific">hydrothermal vent metagenome</name>
    <dbReference type="NCBI Taxonomy" id="652676"/>
    <lineage>
        <taxon>unclassified sequences</taxon>
        <taxon>metagenomes</taxon>
        <taxon>ecological metagenomes</taxon>
    </lineage>
</organism>
<reference evidence="1" key="1">
    <citation type="submission" date="2018-06" db="EMBL/GenBank/DDBJ databases">
        <authorList>
            <person name="Zhirakovskaya E."/>
        </authorList>
    </citation>
    <scope>NUCLEOTIDE SEQUENCE</scope>
</reference>
<proteinExistence type="predicted"/>
<evidence type="ECO:0000313" key="1">
    <source>
        <dbReference type="EMBL" id="VAW44654.1"/>
    </source>
</evidence>
<keyword evidence="1" id="KW-0378">Hydrolase</keyword>
<dbReference type="InterPro" id="IPR029058">
    <property type="entry name" value="AB_hydrolase_fold"/>
</dbReference>
<dbReference type="AlphaFoldDB" id="A0A3B0WM51"/>
<dbReference type="GO" id="GO:0004180">
    <property type="term" value="F:carboxypeptidase activity"/>
    <property type="evidence" value="ECO:0007669"/>
    <property type="project" value="UniProtKB-KW"/>
</dbReference>
<protein>
    <submittedName>
        <fullName evidence="1">Carboxypeptidase-related protein</fullName>
    </submittedName>
</protein>
<dbReference type="EMBL" id="UOFA01000124">
    <property type="protein sequence ID" value="VAW44654.1"/>
    <property type="molecule type" value="Genomic_DNA"/>
</dbReference>
<accession>A0A3B0WM51</accession>
<dbReference type="SUPFAM" id="SSF53474">
    <property type="entry name" value="alpha/beta-Hydrolases"/>
    <property type="match status" value="1"/>
</dbReference>
<name>A0A3B0WM51_9ZZZZ</name>
<sequence>MGETKGEHFWGVDQDIASVSELIARYITDNGRWQSPEYLLGESYGGIRSGGVAYYLMQRHSPTVG</sequence>